<keyword evidence="1" id="KW-0812">Transmembrane</keyword>
<accession>A0A0E3SZE5</accession>
<dbReference type="InterPro" id="IPR049527">
    <property type="entry name" value="ABC_permease_NisG-like"/>
</dbReference>
<feature type="transmembrane region" description="Helical" evidence="1">
    <location>
        <begin position="12"/>
        <end position="33"/>
    </location>
</feature>
<keyword evidence="1" id="KW-1133">Transmembrane helix</keyword>
<feature type="transmembrane region" description="Helical" evidence="1">
    <location>
        <begin position="45"/>
        <end position="65"/>
    </location>
</feature>
<dbReference type="AlphaFoldDB" id="A0A0E3SZE5"/>
<evidence type="ECO:0000256" key="1">
    <source>
        <dbReference type="SAM" id="Phobius"/>
    </source>
</evidence>
<protein>
    <submittedName>
        <fullName evidence="2">ABC transporter</fullName>
    </submittedName>
</protein>
<reference evidence="2" key="1">
    <citation type="journal article" date="2015" name="Appl. Environ. Microbiol.">
        <title>Nisin H is a new nisin variant produced by the gut-derived strain Streptococcus hyointestinalis DPC6484.</title>
        <authorList>
            <person name="O'Connor P.M."/>
            <person name="O'Shea E.F."/>
            <person name="Guinane C.M."/>
            <person name="O'Sullivan O."/>
            <person name="Cotter P.D."/>
            <person name="Ross R.P."/>
            <person name="Hill C."/>
        </authorList>
    </citation>
    <scope>NUCLEOTIDE SEQUENCE</scope>
    <source>
        <strain evidence="2">DPC6484</strain>
    </source>
</reference>
<name>A0A0E3SZE5_9STRE</name>
<sequence>MFRSELLKLKNSISLYLILFFTILEISTIPAYLHYINTEISMTNLSIVTMLIYPILVAMLTIMSFEQEISANNFQEIKANKKGKRIILVKFFVIDFLLFFPTAFIWLVTGLIQGSMHLGLAIASASWLLAIFQNHLHGMMNFIIGKGENILLSIIEILFIIFASNKVLIGSYWCPVALPINLILTGDVTYVMIVLFWIIICTIILYVLLNKKKY</sequence>
<dbReference type="CDD" id="cd21810">
    <property type="entry name" value="ABC-2_lan_permease_NisG-like"/>
    <property type="match status" value="1"/>
</dbReference>
<organism evidence="2">
    <name type="scientific">Streptococcus hyointestinalis</name>
    <dbReference type="NCBI Taxonomy" id="1337"/>
    <lineage>
        <taxon>Bacteria</taxon>
        <taxon>Bacillati</taxon>
        <taxon>Bacillota</taxon>
        <taxon>Bacilli</taxon>
        <taxon>Lactobacillales</taxon>
        <taxon>Streptococcaceae</taxon>
        <taxon>Streptococcus</taxon>
    </lineage>
</organism>
<evidence type="ECO:0000313" key="2">
    <source>
        <dbReference type="EMBL" id="AKB95128.1"/>
    </source>
</evidence>
<feature type="transmembrane region" description="Helical" evidence="1">
    <location>
        <begin position="86"/>
        <end position="112"/>
    </location>
</feature>
<dbReference type="EMBL" id="KP793707">
    <property type="protein sequence ID" value="AKB95128.1"/>
    <property type="molecule type" value="Genomic_DNA"/>
</dbReference>
<gene>
    <name evidence="2" type="primary">nshG</name>
</gene>
<feature type="transmembrane region" description="Helical" evidence="1">
    <location>
        <begin position="149"/>
        <end position="169"/>
    </location>
</feature>
<keyword evidence="1" id="KW-0472">Membrane</keyword>
<proteinExistence type="predicted"/>
<feature type="transmembrane region" description="Helical" evidence="1">
    <location>
        <begin position="189"/>
        <end position="209"/>
    </location>
</feature>
<feature type="transmembrane region" description="Helical" evidence="1">
    <location>
        <begin position="118"/>
        <end position="137"/>
    </location>
</feature>